<comment type="caution">
    <text evidence="16">The sequence shown here is derived from an EMBL/GenBank/DDBJ whole genome shotgun (WGS) entry which is preliminary data.</text>
</comment>
<evidence type="ECO:0000256" key="14">
    <source>
        <dbReference type="ARBA" id="ARBA00048766"/>
    </source>
</evidence>
<keyword evidence="8" id="KW-0119">Carbohydrate metabolism</keyword>
<dbReference type="SUPFAM" id="SSF51126">
    <property type="entry name" value="Pectin lyase-like"/>
    <property type="match status" value="1"/>
</dbReference>
<keyword evidence="4" id="KW-0732">Signal</keyword>
<evidence type="ECO:0000256" key="3">
    <source>
        <dbReference type="ARBA" id="ARBA00022525"/>
    </source>
</evidence>
<comment type="function">
    <text evidence="12">Specific in hydrolyzing the terminal glycosidic bond of polygalacturonic acid and oligogalacturonates.</text>
</comment>
<dbReference type="OrthoDB" id="187139at2759"/>
<comment type="subcellular location">
    <subcellularLocation>
        <location evidence="1">Secreted</location>
    </subcellularLocation>
</comment>
<evidence type="ECO:0000256" key="11">
    <source>
        <dbReference type="ARBA" id="ARBA00023326"/>
    </source>
</evidence>
<evidence type="ECO:0000256" key="5">
    <source>
        <dbReference type="ARBA" id="ARBA00022801"/>
    </source>
</evidence>
<evidence type="ECO:0000256" key="10">
    <source>
        <dbReference type="ARBA" id="ARBA00023316"/>
    </source>
</evidence>
<evidence type="ECO:0000256" key="15">
    <source>
        <dbReference type="RuleBase" id="RU361169"/>
    </source>
</evidence>
<dbReference type="PANTHER" id="PTHR31736:SF12">
    <property type="entry name" value="EXO-POLYGALACTURONASE, PUTATIVE-RELATED"/>
    <property type="match status" value="1"/>
</dbReference>
<dbReference type="InterPro" id="IPR011050">
    <property type="entry name" value="Pectin_lyase_fold/virulence"/>
</dbReference>
<dbReference type="Gene3D" id="2.160.20.10">
    <property type="entry name" value="Single-stranded right-handed beta-helix, Pectin lyase-like"/>
    <property type="match status" value="1"/>
</dbReference>
<evidence type="ECO:0000256" key="4">
    <source>
        <dbReference type="ARBA" id="ARBA00022729"/>
    </source>
</evidence>
<dbReference type="Proteomes" id="UP000308199">
    <property type="component" value="Unassembled WGS sequence"/>
</dbReference>
<dbReference type="Pfam" id="PF00295">
    <property type="entry name" value="Glyco_hydro_28"/>
    <property type="match status" value="1"/>
</dbReference>
<comment type="similarity">
    <text evidence="2 15">Belongs to the glycosyl hydrolase 28 family.</text>
</comment>
<evidence type="ECO:0000256" key="1">
    <source>
        <dbReference type="ARBA" id="ARBA00004613"/>
    </source>
</evidence>
<evidence type="ECO:0000313" key="16">
    <source>
        <dbReference type="EMBL" id="THH11155.1"/>
    </source>
</evidence>
<keyword evidence="9 15" id="KW-0326">Glycosidase</keyword>
<reference evidence="16 17" key="1">
    <citation type="submission" date="2019-02" db="EMBL/GenBank/DDBJ databases">
        <title>Genome sequencing of the rare red list fungi Phellinidium pouzarii.</title>
        <authorList>
            <person name="Buettner E."/>
            <person name="Kellner H."/>
        </authorList>
    </citation>
    <scope>NUCLEOTIDE SEQUENCE [LARGE SCALE GENOMIC DNA]</scope>
    <source>
        <strain evidence="16 17">DSM 108285</strain>
    </source>
</reference>
<evidence type="ECO:0000256" key="8">
    <source>
        <dbReference type="ARBA" id="ARBA00023277"/>
    </source>
</evidence>
<organism evidence="16 17">
    <name type="scientific">Phellinidium pouzarii</name>
    <dbReference type="NCBI Taxonomy" id="167371"/>
    <lineage>
        <taxon>Eukaryota</taxon>
        <taxon>Fungi</taxon>
        <taxon>Dikarya</taxon>
        <taxon>Basidiomycota</taxon>
        <taxon>Agaricomycotina</taxon>
        <taxon>Agaricomycetes</taxon>
        <taxon>Hymenochaetales</taxon>
        <taxon>Hymenochaetaceae</taxon>
        <taxon>Phellinidium</taxon>
    </lineage>
</organism>
<keyword evidence="5 15" id="KW-0378">Hydrolase</keyword>
<evidence type="ECO:0000256" key="12">
    <source>
        <dbReference type="ARBA" id="ARBA00037312"/>
    </source>
</evidence>
<dbReference type="InterPro" id="IPR000743">
    <property type="entry name" value="Glyco_hydro_28"/>
</dbReference>
<protein>
    <recommendedName>
        <fullName evidence="13">galacturonan 1,4-alpha-galacturonidase</fullName>
        <ecNumber evidence="13">3.2.1.67</ecNumber>
    </recommendedName>
</protein>
<evidence type="ECO:0000256" key="9">
    <source>
        <dbReference type="ARBA" id="ARBA00023295"/>
    </source>
</evidence>
<keyword evidence="11" id="KW-0624">Polysaccharide degradation</keyword>
<dbReference type="GO" id="GO:0000272">
    <property type="term" value="P:polysaccharide catabolic process"/>
    <property type="evidence" value="ECO:0007669"/>
    <property type="project" value="UniProtKB-KW"/>
</dbReference>
<evidence type="ECO:0000256" key="7">
    <source>
        <dbReference type="ARBA" id="ARBA00023180"/>
    </source>
</evidence>
<dbReference type="GO" id="GO:0071555">
    <property type="term" value="P:cell wall organization"/>
    <property type="evidence" value="ECO:0007669"/>
    <property type="project" value="UniProtKB-KW"/>
</dbReference>
<keyword evidence="10" id="KW-0961">Cell wall biogenesis/degradation</keyword>
<comment type="catalytic activity">
    <reaction evidence="14">
        <text>[(1-&gt;4)-alpha-D-galacturonosyl](n) + H2O = alpha-D-galacturonate + [(1-&gt;4)-alpha-D-galacturonosyl](n-1)</text>
        <dbReference type="Rhea" id="RHEA:14117"/>
        <dbReference type="Rhea" id="RHEA-COMP:14570"/>
        <dbReference type="Rhea" id="RHEA-COMP:14572"/>
        <dbReference type="ChEBI" id="CHEBI:15377"/>
        <dbReference type="ChEBI" id="CHEBI:58658"/>
        <dbReference type="ChEBI" id="CHEBI:140523"/>
        <dbReference type="EC" id="3.2.1.67"/>
    </reaction>
</comment>
<keyword evidence="6" id="KW-1015">Disulfide bond</keyword>
<accession>A0A4S4LHF3</accession>
<name>A0A4S4LHF3_9AGAM</name>
<dbReference type="GO" id="GO:0004650">
    <property type="term" value="F:polygalacturonase activity"/>
    <property type="evidence" value="ECO:0007669"/>
    <property type="project" value="InterPro"/>
</dbReference>
<dbReference type="GO" id="GO:0005576">
    <property type="term" value="C:extracellular region"/>
    <property type="evidence" value="ECO:0007669"/>
    <property type="project" value="UniProtKB-SubCell"/>
</dbReference>
<sequence length="442" mass="48686">MTWNLENAQVELHGVLSFVPDIEYWLNVNNTYRVVFIQNQASWFVVTGKDFVVDAHNEGGIEGNGQPWWDYYTSHVRDDGDGRPLSLTLHEVERGVIRNFRIQSPPFWCNAVTNSRDVLYDGMTCNATNTNPEFYGQNIVPNTDGIDTYRSNNITLRNWDVTCGDDCLAIKGVTLSTQFNNAIALIQLIYLKNSTSIVAQGITCRGGNGVAIGSLGQYIQFNDVVQNVLLEDITIVRINSTIQPNMQYGVYFKSWTDTVNGAPPVGGGGGGGFVKDITARRVSVSEANTPVGLYQTNDGLPLVNWLNDMHFKDMYPYNQWRHRSDTPSFLRFSDLSFENWVGNASTDTREPVPNPNYISPAHISSPPVPSHLTLCPVVVNLNCSSNAPCSNITFSDFDIAPPSGEAPGFICINAESVSGLPGTTGSFNILHVASVSALKYLH</sequence>
<gene>
    <name evidence="16" type="ORF">EW145_g825</name>
</gene>
<evidence type="ECO:0000256" key="2">
    <source>
        <dbReference type="ARBA" id="ARBA00008834"/>
    </source>
</evidence>
<dbReference type="AlphaFoldDB" id="A0A4S4LHF3"/>
<evidence type="ECO:0000256" key="6">
    <source>
        <dbReference type="ARBA" id="ARBA00023157"/>
    </source>
</evidence>
<dbReference type="EC" id="3.2.1.67" evidence="13"/>
<dbReference type="InterPro" id="IPR012334">
    <property type="entry name" value="Pectin_lyas_fold"/>
</dbReference>
<dbReference type="EMBL" id="SGPK01000019">
    <property type="protein sequence ID" value="THH11155.1"/>
    <property type="molecule type" value="Genomic_DNA"/>
</dbReference>
<keyword evidence="7" id="KW-0325">Glycoprotein</keyword>
<dbReference type="GO" id="GO:0047911">
    <property type="term" value="F:galacturan 1,4-alpha-galacturonidase activity"/>
    <property type="evidence" value="ECO:0007669"/>
    <property type="project" value="UniProtKB-EC"/>
</dbReference>
<evidence type="ECO:0000313" key="17">
    <source>
        <dbReference type="Proteomes" id="UP000308199"/>
    </source>
</evidence>
<keyword evidence="17" id="KW-1185">Reference proteome</keyword>
<evidence type="ECO:0000256" key="13">
    <source>
        <dbReference type="ARBA" id="ARBA00038933"/>
    </source>
</evidence>
<proteinExistence type="inferred from homology"/>
<keyword evidence="3" id="KW-0964">Secreted</keyword>
<dbReference type="PANTHER" id="PTHR31736">
    <property type="match status" value="1"/>
</dbReference>